<dbReference type="Proteomes" id="UP000005496">
    <property type="component" value="Unassembled WGS sequence"/>
</dbReference>
<comment type="caution">
    <text evidence="1">The sequence shown here is derived from an EMBL/GenBank/DDBJ whole genome shotgun (WGS) entry which is preliminary data.</text>
</comment>
<evidence type="ECO:0000313" key="2">
    <source>
        <dbReference type="Proteomes" id="UP000005496"/>
    </source>
</evidence>
<name>D6SLC0_9BACT</name>
<evidence type="ECO:0000313" key="1">
    <source>
        <dbReference type="EMBL" id="EFI35481.1"/>
    </source>
</evidence>
<dbReference type="RefSeq" id="WP_008868613.1">
    <property type="nucleotide sequence ID" value="NZ_ACJN02000001.1"/>
</dbReference>
<sequence>MPGIARFVRDNQPTVYHIISRTALQGLPIKDKRGQGSVSRGIDQKVVEKAGKKGYKISRVERFRYRCRYFTRLNRPKVYGSAVFNRVNPVKHPALTLIFSALS</sequence>
<accession>D6SLC0</accession>
<organism evidence="1 2">
    <name type="scientific">Desulfonatronospira thiodismutans ASO3-1</name>
    <dbReference type="NCBI Taxonomy" id="555779"/>
    <lineage>
        <taxon>Bacteria</taxon>
        <taxon>Pseudomonadati</taxon>
        <taxon>Thermodesulfobacteriota</taxon>
        <taxon>Desulfovibrionia</taxon>
        <taxon>Desulfovibrionales</taxon>
        <taxon>Desulfonatronovibrionaceae</taxon>
        <taxon>Desulfonatronospira</taxon>
    </lineage>
</organism>
<gene>
    <name evidence="1" type="ORF">Dthio_PD2903</name>
</gene>
<reference evidence="1" key="1">
    <citation type="submission" date="2010-05" db="EMBL/GenBank/DDBJ databases">
        <title>The draft genome of Desulfonatronospira thiodismutans ASO3-1.</title>
        <authorList>
            <consortium name="US DOE Joint Genome Institute (JGI-PGF)"/>
            <person name="Lucas S."/>
            <person name="Copeland A."/>
            <person name="Lapidus A."/>
            <person name="Cheng J.-F."/>
            <person name="Bruce D."/>
            <person name="Goodwin L."/>
            <person name="Pitluck S."/>
            <person name="Chertkov O."/>
            <person name="Brettin T."/>
            <person name="Detter J.C."/>
            <person name="Han C."/>
            <person name="Land M.L."/>
            <person name="Hauser L."/>
            <person name="Kyrpides N."/>
            <person name="Mikhailova N."/>
            <person name="Muyzer G."/>
            <person name="Woyke T."/>
        </authorList>
    </citation>
    <scope>NUCLEOTIDE SEQUENCE [LARGE SCALE GENOMIC DNA]</scope>
    <source>
        <strain evidence="1">ASO3-1</strain>
    </source>
</reference>
<protein>
    <submittedName>
        <fullName evidence="1">Uncharacterized protein</fullName>
    </submittedName>
</protein>
<dbReference type="AlphaFoldDB" id="D6SLC0"/>
<proteinExistence type="predicted"/>
<dbReference type="EMBL" id="ACJN02000001">
    <property type="protein sequence ID" value="EFI35481.1"/>
    <property type="molecule type" value="Genomic_DNA"/>
</dbReference>
<keyword evidence="2" id="KW-1185">Reference proteome</keyword>